<dbReference type="InterPro" id="IPR009057">
    <property type="entry name" value="Homeodomain-like_sf"/>
</dbReference>
<evidence type="ECO:0000256" key="4">
    <source>
        <dbReference type="PROSITE-ProRule" id="PRU00335"/>
    </source>
</evidence>
<dbReference type="PANTHER" id="PTHR47506">
    <property type="entry name" value="TRANSCRIPTIONAL REGULATORY PROTEIN"/>
    <property type="match status" value="1"/>
</dbReference>
<dbReference type="SUPFAM" id="SSF48498">
    <property type="entry name" value="Tetracyclin repressor-like, C-terminal domain"/>
    <property type="match status" value="1"/>
</dbReference>
<feature type="domain" description="HTH tetR-type" evidence="5">
    <location>
        <begin position="10"/>
        <end position="70"/>
    </location>
</feature>
<protein>
    <submittedName>
        <fullName evidence="6">TetR/AcrR family transcriptional regulator</fullName>
    </submittedName>
</protein>
<dbReference type="Pfam" id="PF00440">
    <property type="entry name" value="TetR_N"/>
    <property type="match status" value="1"/>
</dbReference>
<name>A0A6L3SX40_9HYPH</name>
<dbReference type="OrthoDB" id="9798857at2"/>
<dbReference type="EMBL" id="VZZK01000013">
    <property type="protein sequence ID" value="KAB1078498.1"/>
    <property type="molecule type" value="Genomic_DNA"/>
</dbReference>
<organism evidence="6 7">
    <name type="scientific">Methylobacterium soli</name>
    <dbReference type="NCBI Taxonomy" id="553447"/>
    <lineage>
        <taxon>Bacteria</taxon>
        <taxon>Pseudomonadati</taxon>
        <taxon>Pseudomonadota</taxon>
        <taxon>Alphaproteobacteria</taxon>
        <taxon>Hyphomicrobiales</taxon>
        <taxon>Methylobacteriaceae</taxon>
        <taxon>Methylobacterium</taxon>
    </lineage>
</organism>
<dbReference type="RefSeq" id="WP_151000763.1">
    <property type="nucleotide sequence ID" value="NZ_BPQY01000102.1"/>
</dbReference>
<keyword evidence="2 4" id="KW-0238">DNA-binding</keyword>
<dbReference type="PROSITE" id="PS50977">
    <property type="entry name" value="HTH_TETR_2"/>
    <property type="match status" value="1"/>
</dbReference>
<keyword evidence="7" id="KW-1185">Reference proteome</keyword>
<accession>A0A6L3SX40</accession>
<evidence type="ECO:0000256" key="2">
    <source>
        <dbReference type="ARBA" id="ARBA00023125"/>
    </source>
</evidence>
<evidence type="ECO:0000313" key="6">
    <source>
        <dbReference type="EMBL" id="KAB1078498.1"/>
    </source>
</evidence>
<dbReference type="InterPro" id="IPR001647">
    <property type="entry name" value="HTH_TetR"/>
</dbReference>
<dbReference type="AlphaFoldDB" id="A0A6L3SX40"/>
<dbReference type="InterPro" id="IPR036271">
    <property type="entry name" value="Tet_transcr_reg_TetR-rel_C_sf"/>
</dbReference>
<gene>
    <name evidence="6" type="ORF">F6X53_13940</name>
</gene>
<dbReference type="SUPFAM" id="SSF46689">
    <property type="entry name" value="Homeodomain-like"/>
    <property type="match status" value="1"/>
</dbReference>
<keyword evidence="1" id="KW-0805">Transcription regulation</keyword>
<evidence type="ECO:0000259" key="5">
    <source>
        <dbReference type="PROSITE" id="PS50977"/>
    </source>
</evidence>
<evidence type="ECO:0000256" key="3">
    <source>
        <dbReference type="ARBA" id="ARBA00023163"/>
    </source>
</evidence>
<dbReference type="Gene3D" id="1.10.357.10">
    <property type="entry name" value="Tetracycline Repressor, domain 2"/>
    <property type="match status" value="1"/>
</dbReference>
<keyword evidence="3" id="KW-0804">Transcription</keyword>
<dbReference type="Proteomes" id="UP000474159">
    <property type="component" value="Unassembled WGS sequence"/>
</dbReference>
<evidence type="ECO:0000256" key="1">
    <source>
        <dbReference type="ARBA" id="ARBA00023015"/>
    </source>
</evidence>
<proteinExistence type="predicted"/>
<evidence type="ECO:0000313" key="7">
    <source>
        <dbReference type="Proteomes" id="UP000474159"/>
    </source>
</evidence>
<sequence length="189" mass="20347">MPRVSQEQAKLNRQRVVETAAMLLRERGLHGVGVADIMKAAGLTHGGFYGQFENKDALAAEAFDWALQQNGYEGLQALVSMYLDARHVDAPGFGCPIAALANDVTREDAASPIRQRFTQGLRGMADMVGRLLPDGSAERRRRQALASISTLVGAVTLARAVNDPALRDELLEAARSAALPAILEVQTPQ</sequence>
<dbReference type="GO" id="GO:0003677">
    <property type="term" value="F:DNA binding"/>
    <property type="evidence" value="ECO:0007669"/>
    <property type="project" value="UniProtKB-UniRule"/>
</dbReference>
<feature type="DNA-binding region" description="H-T-H motif" evidence="4">
    <location>
        <begin position="33"/>
        <end position="52"/>
    </location>
</feature>
<dbReference type="PANTHER" id="PTHR47506:SF7">
    <property type="entry name" value="TRANSCRIPTIONAL REGULATORY PROTEIN"/>
    <property type="match status" value="1"/>
</dbReference>
<dbReference type="Gene3D" id="1.10.10.60">
    <property type="entry name" value="Homeodomain-like"/>
    <property type="match status" value="1"/>
</dbReference>
<dbReference type="PRINTS" id="PR00455">
    <property type="entry name" value="HTHTETR"/>
</dbReference>
<reference evidence="6 7" key="1">
    <citation type="submission" date="2019-09" db="EMBL/GenBank/DDBJ databases">
        <title>YIM 48816 draft genome.</title>
        <authorList>
            <person name="Jiang L."/>
        </authorList>
    </citation>
    <scope>NUCLEOTIDE SEQUENCE [LARGE SCALE GENOMIC DNA]</scope>
    <source>
        <strain evidence="6 7">YIM 48816</strain>
    </source>
</reference>
<comment type="caution">
    <text evidence="6">The sequence shown here is derived from an EMBL/GenBank/DDBJ whole genome shotgun (WGS) entry which is preliminary data.</text>
</comment>